<feature type="transmembrane region" description="Helical" evidence="7">
    <location>
        <begin position="43"/>
        <end position="62"/>
    </location>
</feature>
<comment type="subcellular location">
    <subcellularLocation>
        <location evidence="1 7">Cell membrane</location>
        <topology evidence="1 7">Multi-pass membrane protein</topology>
    </subcellularLocation>
</comment>
<dbReference type="PROSITE" id="PS50928">
    <property type="entry name" value="ABC_TM1"/>
    <property type="match status" value="1"/>
</dbReference>
<dbReference type="InterPro" id="IPR000515">
    <property type="entry name" value="MetI-like"/>
</dbReference>
<evidence type="ECO:0000256" key="2">
    <source>
        <dbReference type="ARBA" id="ARBA00022448"/>
    </source>
</evidence>
<evidence type="ECO:0000256" key="1">
    <source>
        <dbReference type="ARBA" id="ARBA00004651"/>
    </source>
</evidence>
<feature type="transmembrane region" description="Helical" evidence="7">
    <location>
        <begin position="188"/>
        <end position="209"/>
    </location>
</feature>
<dbReference type="EMBL" id="JBHUHD010000001">
    <property type="protein sequence ID" value="MFD2142606.1"/>
    <property type="molecule type" value="Genomic_DNA"/>
</dbReference>
<dbReference type="Proteomes" id="UP001597299">
    <property type="component" value="Unassembled WGS sequence"/>
</dbReference>
<proteinExistence type="inferred from homology"/>
<dbReference type="SUPFAM" id="SSF161098">
    <property type="entry name" value="MetI-like"/>
    <property type="match status" value="1"/>
</dbReference>
<feature type="transmembrane region" description="Helical" evidence="7">
    <location>
        <begin position="230"/>
        <end position="260"/>
    </location>
</feature>
<dbReference type="PANTHER" id="PTHR30151">
    <property type="entry name" value="ALKANE SULFONATE ABC TRANSPORTER-RELATED, MEMBRANE SUBUNIT"/>
    <property type="match status" value="1"/>
</dbReference>
<comment type="caution">
    <text evidence="9">The sequence shown here is derived from an EMBL/GenBank/DDBJ whole genome shotgun (WGS) entry which is preliminary data.</text>
</comment>
<keyword evidence="2 7" id="KW-0813">Transport</keyword>
<feature type="transmembrane region" description="Helical" evidence="7">
    <location>
        <begin position="128"/>
        <end position="150"/>
    </location>
</feature>
<protein>
    <submittedName>
        <fullName evidence="9">ABC transporter permease</fullName>
    </submittedName>
</protein>
<organism evidence="9 10">
    <name type="scientific">Ancylobacter oerskovii</name>
    <dbReference type="NCBI Taxonomy" id="459519"/>
    <lineage>
        <taxon>Bacteria</taxon>
        <taxon>Pseudomonadati</taxon>
        <taxon>Pseudomonadota</taxon>
        <taxon>Alphaproteobacteria</taxon>
        <taxon>Hyphomicrobiales</taxon>
        <taxon>Xanthobacteraceae</taxon>
        <taxon>Ancylobacter</taxon>
    </lineage>
</organism>
<feature type="transmembrane region" description="Helical" evidence="7">
    <location>
        <begin position="280"/>
        <end position="305"/>
    </location>
</feature>
<keyword evidence="10" id="KW-1185">Reference proteome</keyword>
<evidence type="ECO:0000256" key="5">
    <source>
        <dbReference type="ARBA" id="ARBA00022989"/>
    </source>
</evidence>
<evidence type="ECO:0000256" key="7">
    <source>
        <dbReference type="RuleBase" id="RU363032"/>
    </source>
</evidence>
<evidence type="ECO:0000313" key="10">
    <source>
        <dbReference type="Proteomes" id="UP001597299"/>
    </source>
</evidence>
<feature type="transmembrane region" description="Helical" evidence="7">
    <location>
        <begin position="12"/>
        <end position="31"/>
    </location>
</feature>
<evidence type="ECO:0000256" key="6">
    <source>
        <dbReference type="ARBA" id="ARBA00023136"/>
    </source>
</evidence>
<feature type="domain" description="ABC transmembrane type-1" evidence="8">
    <location>
        <begin position="124"/>
        <end position="304"/>
    </location>
</feature>
<dbReference type="Pfam" id="PF00528">
    <property type="entry name" value="BPD_transp_1"/>
    <property type="match status" value="1"/>
</dbReference>
<feature type="transmembrane region" description="Helical" evidence="7">
    <location>
        <begin position="162"/>
        <end position="182"/>
    </location>
</feature>
<evidence type="ECO:0000256" key="3">
    <source>
        <dbReference type="ARBA" id="ARBA00022475"/>
    </source>
</evidence>
<keyword evidence="4 7" id="KW-0812">Transmembrane</keyword>
<sequence>MRAFLSARPSFAGLAVAAGLWLLAAAVTGLWPDRQAHRLTADFAAAQALFAGLLLASAIAGPRLGRFGVWLRRNAPRLSALPVLLAIWQIASAKTGWWPQPYFPPPQDLVDVYATDYARLWSSLRHSLLLLALGTGIGALIGFLTGVATGWSRGVGYWVHPVLRFIGPVPTTALIPLVLFAFPGTFSAGIFLIALATWFPVTVLTWSGVASVDSAYYDVARTLGADRRFLLLKVAVPASLPHVFVGLFMGLGNGISVLVVAEMLGVKDGLGYYLSWAQGWGAYGHLYAGLLLMALLFSAVTTLLFRTRDRLLSWQKGTVKW</sequence>
<dbReference type="Gene3D" id="1.10.3720.10">
    <property type="entry name" value="MetI-like"/>
    <property type="match status" value="1"/>
</dbReference>
<evidence type="ECO:0000256" key="4">
    <source>
        <dbReference type="ARBA" id="ARBA00022692"/>
    </source>
</evidence>
<keyword evidence="6 7" id="KW-0472">Membrane</keyword>
<accession>A0ABW4Z1X9</accession>
<keyword evidence="5 7" id="KW-1133">Transmembrane helix</keyword>
<evidence type="ECO:0000259" key="8">
    <source>
        <dbReference type="PROSITE" id="PS50928"/>
    </source>
</evidence>
<dbReference type="PANTHER" id="PTHR30151:SF0">
    <property type="entry name" value="ABC TRANSPORTER PERMEASE PROTEIN MJ0413-RELATED"/>
    <property type="match status" value="1"/>
</dbReference>
<evidence type="ECO:0000313" key="9">
    <source>
        <dbReference type="EMBL" id="MFD2142606.1"/>
    </source>
</evidence>
<feature type="transmembrane region" description="Helical" evidence="7">
    <location>
        <begin position="74"/>
        <end position="91"/>
    </location>
</feature>
<comment type="similarity">
    <text evidence="7">Belongs to the binding-protein-dependent transport system permease family.</text>
</comment>
<name>A0ABW4Z1X9_9HYPH</name>
<keyword evidence="3" id="KW-1003">Cell membrane</keyword>
<gene>
    <name evidence="9" type="ORF">ACFSNC_19540</name>
</gene>
<dbReference type="RefSeq" id="WP_213354215.1">
    <property type="nucleotide sequence ID" value="NZ_JAHBGB010000037.1"/>
</dbReference>
<dbReference type="InterPro" id="IPR035906">
    <property type="entry name" value="MetI-like_sf"/>
</dbReference>
<reference evidence="10" key="1">
    <citation type="journal article" date="2019" name="Int. J. Syst. Evol. Microbiol.">
        <title>The Global Catalogue of Microorganisms (GCM) 10K type strain sequencing project: providing services to taxonomists for standard genome sequencing and annotation.</title>
        <authorList>
            <consortium name="The Broad Institute Genomics Platform"/>
            <consortium name="The Broad Institute Genome Sequencing Center for Infectious Disease"/>
            <person name="Wu L."/>
            <person name="Ma J."/>
        </authorList>
    </citation>
    <scope>NUCLEOTIDE SEQUENCE [LARGE SCALE GENOMIC DNA]</scope>
    <source>
        <strain evidence="10">CCM 7435</strain>
    </source>
</reference>
<dbReference type="CDD" id="cd06261">
    <property type="entry name" value="TM_PBP2"/>
    <property type="match status" value="1"/>
</dbReference>